<dbReference type="GO" id="GO:0016757">
    <property type="term" value="F:glycosyltransferase activity"/>
    <property type="evidence" value="ECO:0007669"/>
    <property type="project" value="UniProtKB-KW"/>
</dbReference>
<keyword evidence="3 9" id="KW-0808">Transferase</keyword>
<dbReference type="KEGG" id="bvu:BVU_1731"/>
<evidence type="ECO:0000313" key="10">
    <source>
        <dbReference type="Proteomes" id="UP000002861"/>
    </source>
</evidence>
<organism evidence="9 10">
    <name type="scientific">Phocaeicola vulgatus (strain ATCC 8482 / DSM 1447 / JCM 5826 / CCUG 4940 / NBRC 14291 / NCTC 11154)</name>
    <name type="common">Bacteroides vulgatus</name>
    <dbReference type="NCBI Taxonomy" id="435590"/>
    <lineage>
        <taxon>Bacteria</taxon>
        <taxon>Pseudomonadati</taxon>
        <taxon>Bacteroidota</taxon>
        <taxon>Bacteroidia</taxon>
        <taxon>Bacteroidales</taxon>
        <taxon>Bacteroidaceae</taxon>
        <taxon>Phocaeicola</taxon>
    </lineage>
</organism>
<feature type="transmembrane region" description="Helical" evidence="8">
    <location>
        <begin position="200"/>
        <end position="220"/>
    </location>
</feature>
<reference evidence="9 10" key="1">
    <citation type="journal article" date="2007" name="PLoS Biol.">
        <title>Evolution of symbiotic bacteria in the distal human intestine.</title>
        <authorList>
            <person name="Xu J."/>
            <person name="Mahowald M.A."/>
            <person name="Ley R.E."/>
            <person name="Lozupone C.A."/>
            <person name="Hamady M."/>
            <person name="Martens E.C."/>
            <person name="Henrissat B."/>
            <person name="Coutinho P.M."/>
            <person name="Minx P."/>
            <person name="Latreille P."/>
            <person name="Cordum H."/>
            <person name="Van Brunt A."/>
            <person name="Kim K."/>
            <person name="Fulton R.S."/>
            <person name="Fulton L.A."/>
            <person name="Clifton S.W."/>
            <person name="Wilson R.K."/>
            <person name="Knight R.D."/>
            <person name="Gordon J.I."/>
        </authorList>
    </citation>
    <scope>NUCLEOTIDE SEQUENCE [LARGE SCALE GENOMIC DNA]</scope>
    <source>
        <strain evidence="10">ATCC 8482 / DSM 1447 / JCM 5826 / CCUG 4940 / NBRC 14291 / NCTC 11154</strain>
    </source>
</reference>
<keyword evidence="4 8" id="KW-0812">Transmembrane</keyword>
<accession>A6L143</accession>
<feature type="transmembrane region" description="Helical" evidence="8">
    <location>
        <begin position="86"/>
        <end position="106"/>
    </location>
</feature>
<dbReference type="PROSITE" id="PS01348">
    <property type="entry name" value="MRAY_2"/>
    <property type="match status" value="1"/>
</dbReference>
<dbReference type="GO" id="GO:0071555">
    <property type="term" value="P:cell wall organization"/>
    <property type="evidence" value="ECO:0007669"/>
    <property type="project" value="TreeGrafter"/>
</dbReference>
<dbReference type="GO" id="GO:0016780">
    <property type="term" value="F:phosphotransferase activity, for other substituted phosphate groups"/>
    <property type="evidence" value="ECO:0007669"/>
    <property type="project" value="InterPro"/>
</dbReference>
<dbReference type="PANTHER" id="PTHR22926">
    <property type="entry name" value="PHOSPHO-N-ACETYLMURAMOYL-PENTAPEPTIDE-TRANSFERASE"/>
    <property type="match status" value="1"/>
</dbReference>
<sequence length="369" mass="41402">MLLNIVFIFSGFLTAVILARIIIPRILIISLRKRLFDTPDIRKVHKKPVSRLGGVSFFPAILFTVTFLIGVCDKTAWIPLVDIARHWIQILFLSSGLTLLFIIGIADDLIGVRYRQKFLVQLLAAMMLPLSGLYINDFYGLLGIHEISSFIGVPITLLLVVFITNAINLIDGIDGLASGLSMVALSVFGFLAVFNERWMSALLALTTVGVLLPFFFYNVFGNADRGRKIFMGDTGSLTLGYILSFLTVQYTMNTYEDGIDYEGAILIAFSVLLVPCLDVVRVVLGRVRRGKDPFMPDKTHIHHKFLAMGFTPRKAMISILCISFFFCLINIILVSYIDNTILFLCDVAVWTLMNLYMDKIILRYNKSGI</sequence>
<keyword evidence="6 8" id="KW-0472">Membrane</keyword>
<evidence type="ECO:0000256" key="4">
    <source>
        <dbReference type="ARBA" id="ARBA00022692"/>
    </source>
</evidence>
<dbReference type="EMBL" id="CP000139">
    <property type="protein sequence ID" value="ABR39407.1"/>
    <property type="molecule type" value="Genomic_DNA"/>
</dbReference>
<protein>
    <submittedName>
        <fullName evidence="9">Undecaprenyl-phosphate alpha-N-acetylglucosaminyltransferase</fullName>
    </submittedName>
</protein>
<evidence type="ECO:0000256" key="5">
    <source>
        <dbReference type="ARBA" id="ARBA00022989"/>
    </source>
</evidence>
<dbReference type="GO" id="GO:0044038">
    <property type="term" value="P:cell wall macromolecule biosynthetic process"/>
    <property type="evidence" value="ECO:0007669"/>
    <property type="project" value="TreeGrafter"/>
</dbReference>
<feature type="binding site" evidence="7">
    <location>
        <position position="168"/>
    </location>
    <ligand>
        <name>Mg(2+)</name>
        <dbReference type="ChEBI" id="CHEBI:18420"/>
    </ligand>
</feature>
<proteinExistence type="predicted"/>
<dbReference type="GO" id="GO:0009103">
    <property type="term" value="P:lipopolysaccharide biosynthetic process"/>
    <property type="evidence" value="ECO:0007669"/>
    <property type="project" value="TreeGrafter"/>
</dbReference>
<evidence type="ECO:0000256" key="3">
    <source>
        <dbReference type="ARBA" id="ARBA00022679"/>
    </source>
</evidence>
<dbReference type="AlphaFoldDB" id="A6L143"/>
<feature type="transmembrane region" description="Helical" evidence="8">
    <location>
        <begin position="264"/>
        <end position="284"/>
    </location>
</feature>
<evidence type="ECO:0000256" key="8">
    <source>
        <dbReference type="SAM" id="Phobius"/>
    </source>
</evidence>
<feature type="transmembrane region" description="Helical" evidence="8">
    <location>
        <begin position="176"/>
        <end position="194"/>
    </location>
</feature>
<dbReference type="PANTHER" id="PTHR22926:SF3">
    <property type="entry name" value="UNDECAPRENYL-PHOSPHATE ALPHA-N-ACETYLGLUCOSAMINYL 1-PHOSPHATE TRANSFERASE"/>
    <property type="match status" value="1"/>
</dbReference>
<evidence type="ECO:0000256" key="7">
    <source>
        <dbReference type="PIRSR" id="PIRSR600715-1"/>
    </source>
</evidence>
<comment type="subcellular location">
    <subcellularLocation>
        <location evidence="1">Cell membrane</location>
        <topology evidence="1">Multi-pass membrane protein</topology>
    </subcellularLocation>
</comment>
<evidence type="ECO:0000256" key="6">
    <source>
        <dbReference type="ARBA" id="ARBA00023136"/>
    </source>
</evidence>
<feature type="transmembrane region" description="Helical" evidence="8">
    <location>
        <begin position="315"/>
        <end position="334"/>
    </location>
</feature>
<dbReference type="Proteomes" id="UP000002861">
    <property type="component" value="Chromosome"/>
</dbReference>
<dbReference type="InterPro" id="IPR018480">
    <property type="entry name" value="PNAcMuramoyl-5peptid_Trfase_CS"/>
</dbReference>
<name>A6L143_PHOV8</name>
<keyword evidence="9" id="KW-0328">Glycosyltransferase</keyword>
<dbReference type="GeneID" id="5302697"/>
<feature type="transmembrane region" description="Helical" evidence="8">
    <location>
        <begin position="118"/>
        <end position="135"/>
    </location>
</feature>
<feature type="transmembrane region" description="Helical" evidence="8">
    <location>
        <begin position="232"/>
        <end position="252"/>
    </location>
</feature>
<keyword evidence="7" id="KW-0460">Magnesium</keyword>
<feature type="transmembrane region" description="Helical" evidence="8">
    <location>
        <begin position="49"/>
        <end position="71"/>
    </location>
</feature>
<dbReference type="STRING" id="435590.BVU_1731"/>
<dbReference type="CDD" id="cd06853">
    <property type="entry name" value="GT_WecA_like"/>
    <property type="match status" value="1"/>
</dbReference>
<evidence type="ECO:0000313" key="9">
    <source>
        <dbReference type="EMBL" id="ABR39407.1"/>
    </source>
</evidence>
<comment type="cofactor">
    <cofactor evidence="7">
        <name>Mg(2+)</name>
        <dbReference type="ChEBI" id="CHEBI:18420"/>
    </cofactor>
</comment>
<keyword evidence="7" id="KW-0479">Metal-binding</keyword>
<keyword evidence="5 8" id="KW-1133">Transmembrane helix</keyword>
<dbReference type="Pfam" id="PF00953">
    <property type="entry name" value="Glycos_transf_4"/>
    <property type="match status" value="1"/>
</dbReference>
<dbReference type="PaxDb" id="435590-BVU_1731"/>
<evidence type="ECO:0000256" key="1">
    <source>
        <dbReference type="ARBA" id="ARBA00004651"/>
    </source>
</evidence>
<dbReference type="BioCyc" id="BVUL435590:G1G59-1818-MONOMER"/>
<feature type="transmembrane region" description="Helical" evidence="8">
    <location>
        <begin position="147"/>
        <end position="169"/>
    </location>
</feature>
<evidence type="ECO:0000256" key="2">
    <source>
        <dbReference type="ARBA" id="ARBA00022475"/>
    </source>
</evidence>
<dbReference type="eggNOG" id="COG0472">
    <property type="taxonomic scope" value="Bacteria"/>
</dbReference>
<feature type="transmembrane region" description="Helical" evidence="8">
    <location>
        <begin position="6"/>
        <end position="28"/>
    </location>
</feature>
<dbReference type="RefSeq" id="WP_011965294.1">
    <property type="nucleotide sequence ID" value="NC_009614.1"/>
</dbReference>
<dbReference type="GO" id="GO:0005886">
    <property type="term" value="C:plasma membrane"/>
    <property type="evidence" value="ECO:0007669"/>
    <property type="project" value="UniProtKB-SubCell"/>
</dbReference>
<dbReference type="GO" id="GO:0046872">
    <property type="term" value="F:metal ion binding"/>
    <property type="evidence" value="ECO:0007669"/>
    <property type="project" value="UniProtKB-KW"/>
</dbReference>
<dbReference type="HOGENOM" id="CLU_023982_1_1_10"/>
<keyword evidence="2" id="KW-1003">Cell membrane</keyword>
<dbReference type="InterPro" id="IPR000715">
    <property type="entry name" value="Glycosyl_transferase_4"/>
</dbReference>
<feature type="binding site" evidence="7">
    <location>
        <position position="233"/>
    </location>
    <ligand>
        <name>Mg(2+)</name>
        <dbReference type="ChEBI" id="CHEBI:18420"/>
    </ligand>
</feature>
<gene>
    <name evidence="9" type="ordered locus">BVU_1731</name>
</gene>